<sequence>MNPEQLPSARSKASPCQYDCLKAGDPPVKRISCYWCNSVEILCHIVRVAENERSLAQRIVTFEMMDSRRRAS</sequence>
<name>A0A6A6W1S5_9PEZI</name>
<dbReference type="GeneID" id="54485232"/>
<keyword evidence="2" id="KW-1185">Reference proteome</keyword>
<dbReference type="RefSeq" id="XP_033599319.1">
    <property type="nucleotide sequence ID" value="XM_033744178.1"/>
</dbReference>
<reference evidence="1" key="1">
    <citation type="journal article" date="2020" name="Stud. Mycol.">
        <title>101 Dothideomycetes genomes: a test case for predicting lifestyles and emergence of pathogens.</title>
        <authorList>
            <person name="Haridas S."/>
            <person name="Albert R."/>
            <person name="Binder M."/>
            <person name="Bloem J."/>
            <person name="Labutti K."/>
            <person name="Salamov A."/>
            <person name="Andreopoulos B."/>
            <person name="Baker S."/>
            <person name="Barry K."/>
            <person name="Bills G."/>
            <person name="Bluhm B."/>
            <person name="Cannon C."/>
            <person name="Castanera R."/>
            <person name="Culley D."/>
            <person name="Daum C."/>
            <person name="Ezra D."/>
            <person name="Gonzalez J."/>
            <person name="Henrissat B."/>
            <person name="Kuo A."/>
            <person name="Liang C."/>
            <person name="Lipzen A."/>
            <person name="Lutzoni F."/>
            <person name="Magnuson J."/>
            <person name="Mondo S."/>
            <person name="Nolan M."/>
            <person name="Ohm R."/>
            <person name="Pangilinan J."/>
            <person name="Park H.-J."/>
            <person name="Ramirez L."/>
            <person name="Alfaro M."/>
            <person name="Sun H."/>
            <person name="Tritt A."/>
            <person name="Yoshinaga Y."/>
            <person name="Zwiers L.-H."/>
            <person name="Turgeon B."/>
            <person name="Goodwin S."/>
            <person name="Spatafora J."/>
            <person name="Crous P."/>
            <person name="Grigoriev I."/>
        </authorList>
    </citation>
    <scope>NUCLEOTIDE SEQUENCE</scope>
    <source>
        <strain evidence="1">CBS 121739</strain>
    </source>
</reference>
<dbReference type="AlphaFoldDB" id="A0A6A6W1S5"/>
<dbReference type="Proteomes" id="UP000799437">
    <property type="component" value="Unassembled WGS sequence"/>
</dbReference>
<protein>
    <submittedName>
        <fullName evidence="1">Uncharacterized protein</fullName>
    </submittedName>
</protein>
<evidence type="ECO:0000313" key="1">
    <source>
        <dbReference type="EMBL" id="KAF2756868.1"/>
    </source>
</evidence>
<accession>A0A6A6W1S5</accession>
<gene>
    <name evidence="1" type="ORF">EJ05DRAFT_477099</name>
</gene>
<proteinExistence type="predicted"/>
<evidence type="ECO:0000313" key="2">
    <source>
        <dbReference type="Proteomes" id="UP000799437"/>
    </source>
</evidence>
<dbReference type="EMBL" id="ML996574">
    <property type="protein sequence ID" value="KAF2756868.1"/>
    <property type="molecule type" value="Genomic_DNA"/>
</dbReference>
<organism evidence="1 2">
    <name type="scientific">Pseudovirgaria hyperparasitica</name>
    <dbReference type="NCBI Taxonomy" id="470096"/>
    <lineage>
        <taxon>Eukaryota</taxon>
        <taxon>Fungi</taxon>
        <taxon>Dikarya</taxon>
        <taxon>Ascomycota</taxon>
        <taxon>Pezizomycotina</taxon>
        <taxon>Dothideomycetes</taxon>
        <taxon>Dothideomycetes incertae sedis</taxon>
        <taxon>Acrospermales</taxon>
        <taxon>Acrospermaceae</taxon>
        <taxon>Pseudovirgaria</taxon>
    </lineage>
</organism>